<gene>
    <name evidence="3" type="ORF">GRF29_19g1825520</name>
</gene>
<feature type="compositionally biased region" description="Low complexity" evidence="1">
    <location>
        <begin position="87"/>
        <end position="105"/>
    </location>
</feature>
<organism evidence="3 4">
    <name type="scientific">Pseudopithomyces chartarum</name>
    <dbReference type="NCBI Taxonomy" id="1892770"/>
    <lineage>
        <taxon>Eukaryota</taxon>
        <taxon>Fungi</taxon>
        <taxon>Dikarya</taxon>
        <taxon>Ascomycota</taxon>
        <taxon>Pezizomycotina</taxon>
        <taxon>Dothideomycetes</taxon>
        <taxon>Pleosporomycetidae</taxon>
        <taxon>Pleosporales</taxon>
        <taxon>Massarineae</taxon>
        <taxon>Didymosphaeriaceae</taxon>
        <taxon>Pseudopithomyces</taxon>
    </lineage>
</organism>
<sequence length="139" mass="13461">MKFFVAVTSFVAAVAAQGYDTGAETCSVQTVTETVTLPYGATNTPIAPSAPSAAPSLPPYPTSQAPYPSAPAPVPSGTAPAQSSYDAVPGVPSPSGTGAAAPSGTGAYSAPPSYFTGAASNNQVVGLVAGVGAFAAFFL</sequence>
<comment type="caution">
    <text evidence="3">The sequence shown here is derived from an EMBL/GenBank/DDBJ whole genome shotgun (WGS) entry which is preliminary data.</text>
</comment>
<name>A0AAN6M642_9PLEO</name>
<proteinExistence type="predicted"/>
<feature type="region of interest" description="Disordered" evidence="1">
    <location>
        <begin position="48"/>
        <end position="105"/>
    </location>
</feature>
<evidence type="ECO:0000256" key="2">
    <source>
        <dbReference type="SAM" id="SignalP"/>
    </source>
</evidence>
<evidence type="ECO:0000256" key="1">
    <source>
        <dbReference type="SAM" id="MobiDB-lite"/>
    </source>
</evidence>
<feature type="chain" id="PRO_5042825219" evidence="2">
    <location>
        <begin position="17"/>
        <end position="139"/>
    </location>
</feature>
<evidence type="ECO:0000313" key="4">
    <source>
        <dbReference type="Proteomes" id="UP001280581"/>
    </source>
</evidence>
<dbReference type="Proteomes" id="UP001280581">
    <property type="component" value="Unassembled WGS sequence"/>
</dbReference>
<keyword evidence="2" id="KW-0732">Signal</keyword>
<evidence type="ECO:0000313" key="3">
    <source>
        <dbReference type="EMBL" id="KAK3214981.1"/>
    </source>
</evidence>
<keyword evidence="4" id="KW-1185">Reference proteome</keyword>
<reference evidence="3 4" key="1">
    <citation type="submission" date="2021-02" db="EMBL/GenBank/DDBJ databases">
        <title>Genome assembly of Pseudopithomyces chartarum.</title>
        <authorList>
            <person name="Jauregui R."/>
            <person name="Singh J."/>
            <person name="Voisey C."/>
        </authorList>
    </citation>
    <scope>NUCLEOTIDE SEQUENCE [LARGE SCALE GENOMIC DNA]</scope>
    <source>
        <strain evidence="3 4">AGR01</strain>
    </source>
</reference>
<dbReference type="AlphaFoldDB" id="A0AAN6M642"/>
<feature type="signal peptide" evidence="2">
    <location>
        <begin position="1"/>
        <end position="16"/>
    </location>
</feature>
<protein>
    <submittedName>
        <fullName evidence="3">Uncharacterized protein</fullName>
    </submittedName>
</protein>
<accession>A0AAN6M642</accession>
<dbReference type="EMBL" id="WVTA01000003">
    <property type="protein sequence ID" value="KAK3214981.1"/>
    <property type="molecule type" value="Genomic_DNA"/>
</dbReference>